<sequence length="285" mass="31826">MRTVSIANITIRQTENLYSLNDLHRASGAENRHKPSLWLKNQQSIDLVDEISKAGFPALDKNQHVIKVVKGGNQSGTFVCKELVYAYATWVSAKFFLQVIRTFDAVISGSLHAPEALPSAQTTIDERRGLVDAVKLLVARCGIDYSAAYRMVHQRFGVAHIDQIAAPLLPSAVAYVHSLMLHNGISSEVLDRLPENMQPKPLRNLQGAVLNSLYCAEFIYQHRLALRGLNRRLAATLNDHAADSIMFLRNVAEQAGIRVPDNEYFQYFPWDGDSAEKASYHQLNA</sequence>
<dbReference type="AlphaFoldDB" id="A0AAX1F895"/>
<reference evidence="3" key="1">
    <citation type="journal article" date="2019" name="J. Anim. Genet.">
        <title>Description and whole genome sequencing of Eikenella exigua sp. nov., isolated from brain abscess and blood.</title>
        <authorList>
            <person name="Stormo K.A."/>
            <person name="Nygaard R.M."/>
            <person name="Bruvold T.S."/>
            <person name="Dimmen G."/>
            <person name="Lindemann P.C."/>
            <person name="Jordal S."/>
            <person name="Kommedal O."/>
        </authorList>
    </citation>
    <scope>NUCLEOTIDE SEQUENCE [LARGE SCALE GENOMIC DNA]</scope>
    <source>
        <strain evidence="3">PXX</strain>
    </source>
</reference>
<dbReference type="Pfam" id="PF04383">
    <property type="entry name" value="KilA-N"/>
    <property type="match status" value="1"/>
</dbReference>
<organism evidence="2 3">
    <name type="scientific">Eikenella exigua</name>
    <dbReference type="NCBI Taxonomy" id="2528037"/>
    <lineage>
        <taxon>Bacteria</taxon>
        <taxon>Pseudomonadati</taxon>
        <taxon>Pseudomonadota</taxon>
        <taxon>Betaproteobacteria</taxon>
        <taxon>Neisseriales</taxon>
        <taxon>Neisseriaceae</taxon>
        <taxon>Eikenella</taxon>
    </lineage>
</organism>
<keyword evidence="3" id="KW-1185">Reference proteome</keyword>
<accession>A0AAX1F895</accession>
<protein>
    <submittedName>
        <fullName evidence="2">KilA-N domain-containing protein</fullName>
    </submittedName>
</protein>
<evidence type="ECO:0000259" key="1">
    <source>
        <dbReference type="PROSITE" id="PS51301"/>
    </source>
</evidence>
<evidence type="ECO:0000313" key="3">
    <source>
        <dbReference type="Proteomes" id="UP000326695"/>
    </source>
</evidence>
<feature type="domain" description="KilA-N" evidence="1">
    <location>
        <begin position="1"/>
        <end position="106"/>
    </location>
</feature>
<proteinExistence type="predicted"/>
<name>A0AAX1F895_9NEIS</name>
<dbReference type="InterPro" id="IPR017880">
    <property type="entry name" value="KilA_N"/>
</dbReference>
<gene>
    <name evidence="2" type="ORF">EZJ17_06580</name>
</gene>
<dbReference type="PROSITE" id="PS51301">
    <property type="entry name" value="KILA_N"/>
    <property type="match status" value="1"/>
</dbReference>
<dbReference type="Proteomes" id="UP000326695">
    <property type="component" value="Chromosome"/>
</dbReference>
<dbReference type="InterPro" id="IPR018004">
    <property type="entry name" value="KilA/APSES_HTH"/>
</dbReference>
<dbReference type="EMBL" id="CP038018">
    <property type="protein sequence ID" value="QED92308.1"/>
    <property type="molecule type" value="Genomic_DNA"/>
</dbReference>
<dbReference type="KEGG" id="eex:EZJ17_06580"/>
<dbReference type="SMART" id="SM01252">
    <property type="entry name" value="KilA-N"/>
    <property type="match status" value="1"/>
</dbReference>
<evidence type="ECO:0000313" key="2">
    <source>
        <dbReference type="EMBL" id="QED92308.1"/>
    </source>
</evidence>
<dbReference type="RefSeq" id="WP_082886385.1">
    <property type="nucleotide sequence ID" value="NZ_CP038018.1"/>
</dbReference>